<evidence type="ECO:0000313" key="2">
    <source>
        <dbReference type="EMBL" id="OQR95635.1"/>
    </source>
</evidence>
<dbReference type="OrthoDB" id="75535at2759"/>
<feature type="non-terminal residue" evidence="2">
    <location>
        <position position="359"/>
    </location>
</feature>
<organism evidence="2 3">
    <name type="scientific">Achlya hypogyna</name>
    <name type="common">Oomycete</name>
    <name type="synonym">Protoachlya hypogyna</name>
    <dbReference type="NCBI Taxonomy" id="1202772"/>
    <lineage>
        <taxon>Eukaryota</taxon>
        <taxon>Sar</taxon>
        <taxon>Stramenopiles</taxon>
        <taxon>Oomycota</taxon>
        <taxon>Saprolegniomycetes</taxon>
        <taxon>Saprolegniales</taxon>
        <taxon>Achlyaceae</taxon>
        <taxon>Achlya</taxon>
    </lineage>
</organism>
<dbReference type="Proteomes" id="UP000243579">
    <property type="component" value="Unassembled WGS sequence"/>
</dbReference>
<feature type="transmembrane region" description="Helical" evidence="1">
    <location>
        <begin position="328"/>
        <end position="352"/>
    </location>
</feature>
<keyword evidence="1" id="KW-1133">Transmembrane helix</keyword>
<feature type="transmembrane region" description="Helical" evidence="1">
    <location>
        <begin position="303"/>
        <end position="322"/>
    </location>
</feature>
<evidence type="ECO:0008006" key="4">
    <source>
        <dbReference type="Google" id="ProtNLM"/>
    </source>
</evidence>
<keyword evidence="1" id="KW-0472">Membrane</keyword>
<accession>A0A1V9ZCA5</accession>
<evidence type="ECO:0000313" key="3">
    <source>
        <dbReference type="Proteomes" id="UP000243579"/>
    </source>
</evidence>
<protein>
    <recommendedName>
        <fullName evidence="4">Transmembrane protein</fullName>
    </recommendedName>
</protein>
<keyword evidence="3" id="KW-1185">Reference proteome</keyword>
<sequence length="359" mass="39274">MLILSVAVYYLVRPTYNGLTETFSGSQVSQPYPFTVINPSNLRFHNLLAVPNQPALLYSFQNLTQATEMAEPMPFGKLVANATDFVAGLSDAAYAGYVADLDVARVYDGSATVDATKPVRCFGTAGSPLVWVNGFCVSYADRKIYHGWTANYYHNGEEARGGVMTNAVMFFEYDGAFLDRRLTQTLIPDAVAVTGFGYFVTNHAWKRTITDPFSFQAVRDDGAAIVVVSFVSVLNFNGAKVLLGLQAPNPCYDVLAHLNWGYTNLVSTEYIWLGPQLATYILQFVVVLAALGSASHDVSSSVLVDLVSATSYSLVLLIFSLLGKYYLVFNLSSVLISDSVISLYLIAVISFYHNLIISH</sequence>
<dbReference type="AlphaFoldDB" id="A0A1V9ZCA5"/>
<name>A0A1V9ZCA5_ACHHY</name>
<feature type="transmembrane region" description="Helical" evidence="1">
    <location>
        <begin position="270"/>
        <end position="291"/>
    </location>
</feature>
<proteinExistence type="predicted"/>
<comment type="caution">
    <text evidence="2">The sequence shown here is derived from an EMBL/GenBank/DDBJ whole genome shotgun (WGS) entry which is preliminary data.</text>
</comment>
<keyword evidence="1" id="KW-0812">Transmembrane</keyword>
<reference evidence="2 3" key="1">
    <citation type="journal article" date="2014" name="Genome Biol. Evol.">
        <title>The secreted proteins of Achlya hypogyna and Thraustotheca clavata identify the ancestral oomycete secretome and reveal gene acquisitions by horizontal gene transfer.</title>
        <authorList>
            <person name="Misner I."/>
            <person name="Blouin N."/>
            <person name="Leonard G."/>
            <person name="Richards T.A."/>
            <person name="Lane C.E."/>
        </authorList>
    </citation>
    <scope>NUCLEOTIDE SEQUENCE [LARGE SCALE GENOMIC DNA]</scope>
    <source>
        <strain evidence="2 3">ATCC 48635</strain>
    </source>
</reference>
<gene>
    <name evidence="2" type="ORF">ACHHYP_00063</name>
</gene>
<dbReference type="EMBL" id="JNBR01000246">
    <property type="protein sequence ID" value="OQR95635.1"/>
    <property type="molecule type" value="Genomic_DNA"/>
</dbReference>
<evidence type="ECO:0000256" key="1">
    <source>
        <dbReference type="SAM" id="Phobius"/>
    </source>
</evidence>